<sequence>MENQWKKQPPSRLMSRCSGGAVGTVEETGGIINEDEEGGPKNDDGFTRLLVRLLLPPGSEVSRRGARGVDVDRGAGVCKGGDAAGTKLAGREGKATVVEVTNQKVLLRKPHTLKKFTNEGSSGTSGALGGVDVAGSKGPSITAILNLLAKARYSLARFKGEHIVKLSQQMNIGYEDIGNQQAGYLPCLNVDMLILDLDALRIVDGSTFNISPGTNPHATLMMLGRGEETQNHDLPRRSNIFVWQSNVYLYSQNATRDKVENLLPFQSYKFPLLEVPNKTQISKGKVLLKKASLRLLRNDT</sequence>
<gene>
    <name evidence="2" type="ORF">RJ641_008268</name>
</gene>
<reference evidence="2 3" key="1">
    <citation type="submission" date="2023-12" db="EMBL/GenBank/DDBJ databases">
        <title>A high-quality genome assembly for Dillenia turbinata (Dilleniales).</title>
        <authorList>
            <person name="Chanderbali A."/>
        </authorList>
    </citation>
    <scope>NUCLEOTIDE SEQUENCE [LARGE SCALE GENOMIC DNA]</scope>
    <source>
        <strain evidence="2">LSX21</strain>
        <tissue evidence="2">Leaf</tissue>
    </source>
</reference>
<organism evidence="2 3">
    <name type="scientific">Dillenia turbinata</name>
    <dbReference type="NCBI Taxonomy" id="194707"/>
    <lineage>
        <taxon>Eukaryota</taxon>
        <taxon>Viridiplantae</taxon>
        <taxon>Streptophyta</taxon>
        <taxon>Embryophyta</taxon>
        <taxon>Tracheophyta</taxon>
        <taxon>Spermatophyta</taxon>
        <taxon>Magnoliopsida</taxon>
        <taxon>eudicotyledons</taxon>
        <taxon>Gunneridae</taxon>
        <taxon>Pentapetalae</taxon>
        <taxon>Dilleniales</taxon>
        <taxon>Dilleniaceae</taxon>
        <taxon>Dillenia</taxon>
    </lineage>
</organism>
<keyword evidence="3" id="KW-1185">Reference proteome</keyword>
<feature type="region of interest" description="Disordered" evidence="1">
    <location>
        <begin position="1"/>
        <end position="20"/>
    </location>
</feature>
<dbReference type="InterPro" id="IPR036188">
    <property type="entry name" value="FAD/NAD-bd_sf"/>
</dbReference>
<evidence type="ECO:0008006" key="4">
    <source>
        <dbReference type="Google" id="ProtNLM"/>
    </source>
</evidence>
<protein>
    <recommendedName>
        <fullName evidence="4">Glucose-methanol-choline oxidoreductase C-terminal domain-containing protein</fullName>
    </recommendedName>
</protein>
<dbReference type="Proteomes" id="UP001370490">
    <property type="component" value="Unassembled WGS sequence"/>
</dbReference>
<name>A0AAN8Z4V0_9MAGN</name>
<evidence type="ECO:0000256" key="1">
    <source>
        <dbReference type="SAM" id="MobiDB-lite"/>
    </source>
</evidence>
<comment type="caution">
    <text evidence="2">The sequence shown here is derived from an EMBL/GenBank/DDBJ whole genome shotgun (WGS) entry which is preliminary data.</text>
</comment>
<accession>A0AAN8Z4V0</accession>
<dbReference type="AlphaFoldDB" id="A0AAN8Z4V0"/>
<evidence type="ECO:0000313" key="3">
    <source>
        <dbReference type="Proteomes" id="UP001370490"/>
    </source>
</evidence>
<evidence type="ECO:0000313" key="2">
    <source>
        <dbReference type="EMBL" id="KAK6926549.1"/>
    </source>
</evidence>
<dbReference type="EMBL" id="JBAMMX010000015">
    <property type="protein sequence ID" value="KAK6926549.1"/>
    <property type="molecule type" value="Genomic_DNA"/>
</dbReference>
<dbReference type="Gene3D" id="3.50.50.60">
    <property type="entry name" value="FAD/NAD(P)-binding domain"/>
    <property type="match status" value="1"/>
</dbReference>
<proteinExistence type="predicted"/>